<reference evidence="3" key="1">
    <citation type="submission" date="2016-10" db="EMBL/GenBank/DDBJ databases">
        <authorList>
            <person name="Varghese N."/>
            <person name="Submissions S."/>
        </authorList>
    </citation>
    <scope>NUCLEOTIDE SEQUENCE [LARGE SCALE GENOMIC DNA]</scope>
    <source>
        <strain evidence="3">DSM 45460</strain>
    </source>
</reference>
<evidence type="ECO:0008006" key="4">
    <source>
        <dbReference type="Google" id="ProtNLM"/>
    </source>
</evidence>
<protein>
    <recommendedName>
        <fullName evidence="4">Lipoprotein</fullName>
    </recommendedName>
</protein>
<dbReference type="AlphaFoldDB" id="A0A1G8ZYE9"/>
<dbReference type="PROSITE" id="PS51257">
    <property type="entry name" value="PROKAR_LIPOPROTEIN"/>
    <property type="match status" value="1"/>
</dbReference>
<evidence type="ECO:0000256" key="1">
    <source>
        <dbReference type="SAM" id="MobiDB-lite"/>
    </source>
</evidence>
<dbReference type="EMBL" id="FNFM01000005">
    <property type="protein sequence ID" value="SDK19977.1"/>
    <property type="molecule type" value="Genomic_DNA"/>
</dbReference>
<dbReference type="OrthoDB" id="4218022at2"/>
<evidence type="ECO:0000313" key="2">
    <source>
        <dbReference type="EMBL" id="SDK19977.1"/>
    </source>
</evidence>
<evidence type="ECO:0000313" key="3">
    <source>
        <dbReference type="Proteomes" id="UP000199213"/>
    </source>
</evidence>
<organism evidence="2 3">
    <name type="scientific">Actinopolyspora mzabensis</name>
    <dbReference type="NCBI Taxonomy" id="995066"/>
    <lineage>
        <taxon>Bacteria</taxon>
        <taxon>Bacillati</taxon>
        <taxon>Actinomycetota</taxon>
        <taxon>Actinomycetes</taxon>
        <taxon>Actinopolysporales</taxon>
        <taxon>Actinopolysporaceae</taxon>
        <taxon>Actinopolyspora</taxon>
    </lineage>
</organism>
<feature type="compositionally biased region" description="Low complexity" evidence="1">
    <location>
        <begin position="31"/>
        <end position="43"/>
    </location>
</feature>
<keyword evidence="3" id="KW-1185">Reference proteome</keyword>
<sequence>MKRLATIGALVLAVAGCSGGPAPNGPDHGGTSTPMVTPSPTTTEQALKPLPAADDLKLSMRVLSKKCYGSAGGLVEYQVDVAYTDVTPISELRPATVTYRATGGEAEQIDSTRLRDGKYGVNRSSVQTPSSSTTLKIEVVDVF</sequence>
<gene>
    <name evidence="2" type="ORF">SAMN04487820_105202</name>
</gene>
<accession>A0A1G8ZYE9</accession>
<dbReference type="Proteomes" id="UP000199213">
    <property type="component" value="Unassembled WGS sequence"/>
</dbReference>
<name>A0A1G8ZYE9_ACTMZ</name>
<dbReference type="RefSeq" id="WP_092627769.1">
    <property type="nucleotide sequence ID" value="NZ_FNFM01000005.1"/>
</dbReference>
<proteinExistence type="predicted"/>
<feature type="region of interest" description="Disordered" evidence="1">
    <location>
        <begin position="21"/>
        <end position="44"/>
    </location>
</feature>